<evidence type="ECO:0000313" key="4">
    <source>
        <dbReference type="Proteomes" id="UP000325902"/>
    </source>
</evidence>
<feature type="domain" description="LysM" evidence="2">
    <location>
        <begin position="37"/>
        <end position="82"/>
    </location>
</feature>
<evidence type="ECO:0000313" key="3">
    <source>
        <dbReference type="EMBL" id="KAB2574008.1"/>
    </source>
</evidence>
<comment type="caution">
    <text evidence="3">The sequence shown here is derived from an EMBL/GenBank/DDBJ whole genome shotgun (WGS) entry which is preliminary data.</text>
</comment>
<evidence type="ECO:0000256" key="1">
    <source>
        <dbReference type="SAM" id="SignalP"/>
    </source>
</evidence>
<evidence type="ECO:0000259" key="2">
    <source>
        <dbReference type="SMART" id="SM00257"/>
    </source>
</evidence>
<dbReference type="AlphaFoldDB" id="A0A5N5D8C3"/>
<gene>
    <name evidence="3" type="ORF">DBV05_g7336</name>
</gene>
<dbReference type="Proteomes" id="UP000325902">
    <property type="component" value="Unassembled WGS sequence"/>
</dbReference>
<dbReference type="PROSITE" id="PS51257">
    <property type="entry name" value="PROKAR_LIPOPROTEIN"/>
    <property type="match status" value="1"/>
</dbReference>
<reference evidence="3 4" key="1">
    <citation type="journal article" date="2019" name="Sci. Rep.">
        <title>A multi-omics analysis of the grapevine pathogen Lasiodiplodia theobromae reveals that temperature affects the expression of virulence- and pathogenicity-related genes.</title>
        <authorList>
            <person name="Felix C."/>
            <person name="Meneses R."/>
            <person name="Goncalves M.F.M."/>
            <person name="Tilleman L."/>
            <person name="Duarte A.S."/>
            <person name="Jorrin-Novo J.V."/>
            <person name="Van de Peer Y."/>
            <person name="Deforce D."/>
            <person name="Van Nieuwerburgh F."/>
            <person name="Esteves A.C."/>
            <person name="Alves A."/>
        </authorList>
    </citation>
    <scope>NUCLEOTIDE SEQUENCE [LARGE SCALE GENOMIC DNA]</scope>
    <source>
        <strain evidence="3 4">LA-SOL3</strain>
    </source>
</reference>
<protein>
    <recommendedName>
        <fullName evidence="2">LysM domain-containing protein</fullName>
    </recommendedName>
</protein>
<name>A0A5N5D8C3_9PEZI</name>
<accession>A0A5N5D8C3</accession>
<dbReference type="EMBL" id="VCHE01000049">
    <property type="protein sequence ID" value="KAB2574008.1"/>
    <property type="molecule type" value="Genomic_DNA"/>
</dbReference>
<dbReference type="Pfam" id="PF01476">
    <property type="entry name" value="LysM"/>
    <property type="match status" value="1"/>
</dbReference>
<dbReference type="InterPro" id="IPR036779">
    <property type="entry name" value="LysM_dom_sf"/>
</dbReference>
<feature type="signal peptide" evidence="1">
    <location>
        <begin position="1"/>
        <end position="21"/>
    </location>
</feature>
<dbReference type="OrthoDB" id="2107166at2759"/>
<dbReference type="InterPro" id="IPR018392">
    <property type="entry name" value="LysM"/>
</dbReference>
<sequence>MMFKSCHFLLALVAFANLAAAASSCNTTALNTTTGLYYISEYGTTIFDIANATNRGVCDIGRHNLMADVEIIPNVGQEILIPPEVCEPDNETCLLPRTNATRTCIYGGPRLYYTVNGDTYEVVARRLNITAESIMEHAKDNETATTALEAGQFLKIPQCDPSQCVIQPYSFTYGVYKDLAEKYGTTVGQIMMLSPTYNYSSIAMMGGTPPPIGLPINCTALSGNITVLD</sequence>
<feature type="domain" description="LysM" evidence="2">
    <location>
        <begin position="112"/>
        <end position="157"/>
    </location>
</feature>
<keyword evidence="4" id="KW-1185">Reference proteome</keyword>
<organism evidence="3 4">
    <name type="scientific">Lasiodiplodia theobromae</name>
    <dbReference type="NCBI Taxonomy" id="45133"/>
    <lineage>
        <taxon>Eukaryota</taxon>
        <taxon>Fungi</taxon>
        <taxon>Dikarya</taxon>
        <taxon>Ascomycota</taxon>
        <taxon>Pezizomycotina</taxon>
        <taxon>Dothideomycetes</taxon>
        <taxon>Dothideomycetes incertae sedis</taxon>
        <taxon>Botryosphaeriales</taxon>
        <taxon>Botryosphaeriaceae</taxon>
        <taxon>Lasiodiplodia</taxon>
    </lineage>
</organism>
<dbReference type="Gene3D" id="3.10.350.10">
    <property type="entry name" value="LysM domain"/>
    <property type="match status" value="1"/>
</dbReference>
<proteinExistence type="predicted"/>
<dbReference type="SMART" id="SM00257">
    <property type="entry name" value="LysM"/>
    <property type="match status" value="2"/>
</dbReference>
<keyword evidence="1" id="KW-0732">Signal</keyword>
<feature type="chain" id="PRO_5024964307" description="LysM domain-containing protein" evidence="1">
    <location>
        <begin position="22"/>
        <end position="229"/>
    </location>
</feature>